<evidence type="ECO:0000256" key="6">
    <source>
        <dbReference type="ARBA" id="ARBA00022741"/>
    </source>
</evidence>
<comment type="function">
    <text evidence="2 10 12">Catalyzes the transfer of a dimethylallyl group onto the adenine at position 37 in tRNAs that read codons beginning with uridine, leading to the formation of N6-(dimethylallyl)adenosine (i(6)A).</text>
</comment>
<evidence type="ECO:0000256" key="9">
    <source>
        <dbReference type="ARBA" id="ARBA00049563"/>
    </source>
</evidence>
<dbReference type="EC" id="2.5.1.75" evidence="10"/>
<organism evidence="14 15">
    <name type="scientific">Candidatus Yanofskybacteria bacterium RIFCSPLOWO2_01_FULL_49_25</name>
    <dbReference type="NCBI Taxonomy" id="1802701"/>
    <lineage>
        <taxon>Bacteria</taxon>
        <taxon>Candidatus Yanofskyibacteriota</taxon>
    </lineage>
</organism>
<dbReference type="InterPro" id="IPR027417">
    <property type="entry name" value="P-loop_NTPase"/>
</dbReference>
<dbReference type="Gene3D" id="3.40.50.300">
    <property type="entry name" value="P-loop containing nucleotide triphosphate hydrolases"/>
    <property type="match status" value="1"/>
</dbReference>
<dbReference type="GO" id="GO:0005524">
    <property type="term" value="F:ATP binding"/>
    <property type="evidence" value="ECO:0007669"/>
    <property type="project" value="UniProtKB-UniRule"/>
</dbReference>
<feature type="site" description="Interaction with substrate tRNA" evidence="10">
    <location>
        <position position="136"/>
    </location>
</feature>
<comment type="subunit">
    <text evidence="10">Monomer.</text>
</comment>
<dbReference type="SUPFAM" id="SSF52540">
    <property type="entry name" value="P-loop containing nucleoside triphosphate hydrolases"/>
    <property type="match status" value="1"/>
</dbReference>
<comment type="catalytic activity">
    <reaction evidence="9 10 11">
        <text>adenosine(37) in tRNA + dimethylallyl diphosphate = N(6)-dimethylallyladenosine(37) in tRNA + diphosphate</text>
        <dbReference type="Rhea" id="RHEA:26482"/>
        <dbReference type="Rhea" id="RHEA-COMP:10162"/>
        <dbReference type="Rhea" id="RHEA-COMP:10375"/>
        <dbReference type="ChEBI" id="CHEBI:33019"/>
        <dbReference type="ChEBI" id="CHEBI:57623"/>
        <dbReference type="ChEBI" id="CHEBI:74411"/>
        <dbReference type="ChEBI" id="CHEBI:74415"/>
        <dbReference type="EC" id="2.5.1.75"/>
    </reaction>
</comment>
<evidence type="ECO:0000256" key="10">
    <source>
        <dbReference type="HAMAP-Rule" id="MF_00185"/>
    </source>
</evidence>
<name>A0A1F8GXX8_9BACT</name>
<dbReference type="AlphaFoldDB" id="A0A1F8GXX8"/>
<comment type="caution">
    <text evidence="10">Lacks conserved residue(s) required for the propagation of feature annotation.</text>
</comment>
<gene>
    <name evidence="10" type="primary">miaA</name>
    <name evidence="14" type="ORF">A3A33_03785</name>
</gene>
<feature type="binding site" evidence="10">
    <location>
        <begin position="13"/>
        <end position="20"/>
    </location>
    <ligand>
        <name>ATP</name>
        <dbReference type="ChEBI" id="CHEBI:30616"/>
    </ligand>
</feature>
<protein>
    <recommendedName>
        <fullName evidence="10">tRNA dimethylallyltransferase</fullName>
        <ecNumber evidence="10">2.5.1.75</ecNumber>
    </recommendedName>
    <alternativeName>
        <fullName evidence="10">Dimethylallyl diphosphate:tRNA dimethylallyltransferase</fullName>
        <shortName evidence="10">DMAPP:tRNA dimethylallyltransferase</shortName>
        <shortName evidence="10">DMATase</shortName>
    </alternativeName>
    <alternativeName>
        <fullName evidence="10">Isopentenyl-diphosphate:tRNA isopentenyltransferase</fullName>
        <shortName evidence="10">IPP transferase</shortName>
        <shortName evidence="10">IPPT</shortName>
        <shortName evidence="10">IPTase</shortName>
    </alternativeName>
</protein>
<keyword evidence="4 10" id="KW-0808">Transferase</keyword>
<evidence type="ECO:0000256" key="8">
    <source>
        <dbReference type="ARBA" id="ARBA00022842"/>
    </source>
</evidence>
<evidence type="ECO:0000256" key="1">
    <source>
        <dbReference type="ARBA" id="ARBA00001946"/>
    </source>
</evidence>
<accession>A0A1F8GXX8</accession>
<dbReference type="NCBIfam" id="TIGR00174">
    <property type="entry name" value="miaA"/>
    <property type="match status" value="1"/>
</dbReference>
<dbReference type="HAMAP" id="MF_00185">
    <property type="entry name" value="IPP_trans"/>
    <property type="match status" value="1"/>
</dbReference>
<reference evidence="14 15" key="1">
    <citation type="journal article" date="2016" name="Nat. Commun.">
        <title>Thousands of microbial genomes shed light on interconnected biogeochemical processes in an aquifer system.</title>
        <authorList>
            <person name="Anantharaman K."/>
            <person name="Brown C.T."/>
            <person name="Hug L.A."/>
            <person name="Sharon I."/>
            <person name="Castelle C.J."/>
            <person name="Probst A.J."/>
            <person name="Thomas B.C."/>
            <person name="Singh A."/>
            <person name="Wilkins M.J."/>
            <person name="Karaoz U."/>
            <person name="Brodie E.L."/>
            <person name="Williams K.H."/>
            <person name="Hubbard S.S."/>
            <person name="Banfield J.F."/>
        </authorList>
    </citation>
    <scope>NUCLEOTIDE SEQUENCE [LARGE SCALE GENOMIC DNA]</scope>
</reference>
<comment type="cofactor">
    <cofactor evidence="1 10">
        <name>Mg(2+)</name>
        <dbReference type="ChEBI" id="CHEBI:18420"/>
    </cofactor>
</comment>
<evidence type="ECO:0000256" key="4">
    <source>
        <dbReference type="ARBA" id="ARBA00022679"/>
    </source>
</evidence>
<evidence type="ECO:0000256" key="5">
    <source>
        <dbReference type="ARBA" id="ARBA00022694"/>
    </source>
</evidence>
<feature type="binding site" evidence="10">
    <location>
        <begin position="15"/>
        <end position="20"/>
    </location>
    <ligand>
        <name>substrate</name>
    </ligand>
</feature>
<evidence type="ECO:0000256" key="3">
    <source>
        <dbReference type="ARBA" id="ARBA00005842"/>
    </source>
</evidence>
<feature type="region of interest" description="Interaction with substrate tRNA" evidence="10">
    <location>
        <begin position="38"/>
        <end position="41"/>
    </location>
</feature>
<evidence type="ECO:0000256" key="12">
    <source>
        <dbReference type="RuleBase" id="RU003784"/>
    </source>
</evidence>
<dbReference type="Pfam" id="PF01715">
    <property type="entry name" value="IPPT"/>
    <property type="match status" value="1"/>
</dbReference>
<sequence>MSTSPQKILVIVGPTASGKSELGVELAKKFQGEIISADSRQVYRGMDIGTGKVQLTASSHKPTALSYKGIPHHLIDVADPNEDFNVSSFVTIAKEKIEEIGAHENLPIIVGGTGFWVNSLVFGYELPDVVPNKELRDELETHTVEELFEQLQKLDTSRAKHIDKHNKRRLIRALELVMTTGEPIPELKSESQYDALWIGIKIEKDELDARIGKRLKQWLKDGLIEETKELHESGVSWPRLESLGMEYRSVARYLQGTTSEEEMRVEALHSIVQYAKRQMTWFKRNKNIHWITNEEEADKLLRAFITEPTP</sequence>
<dbReference type="Gene3D" id="1.10.20.140">
    <property type="match status" value="1"/>
</dbReference>
<evidence type="ECO:0000256" key="7">
    <source>
        <dbReference type="ARBA" id="ARBA00022840"/>
    </source>
</evidence>
<dbReference type="GO" id="GO:0006400">
    <property type="term" value="P:tRNA modification"/>
    <property type="evidence" value="ECO:0007669"/>
    <property type="project" value="TreeGrafter"/>
</dbReference>
<evidence type="ECO:0000256" key="2">
    <source>
        <dbReference type="ARBA" id="ARBA00003213"/>
    </source>
</evidence>
<evidence type="ECO:0000256" key="11">
    <source>
        <dbReference type="RuleBase" id="RU003783"/>
    </source>
</evidence>
<evidence type="ECO:0000256" key="13">
    <source>
        <dbReference type="RuleBase" id="RU003785"/>
    </source>
</evidence>
<dbReference type="STRING" id="1802701.A3A33_03785"/>
<dbReference type="GO" id="GO:0052381">
    <property type="term" value="F:tRNA dimethylallyltransferase activity"/>
    <property type="evidence" value="ECO:0007669"/>
    <property type="project" value="UniProtKB-UniRule"/>
</dbReference>
<dbReference type="PANTHER" id="PTHR11088:SF60">
    <property type="entry name" value="TRNA DIMETHYLALLYLTRANSFERASE"/>
    <property type="match status" value="1"/>
</dbReference>
<evidence type="ECO:0000313" key="14">
    <source>
        <dbReference type="EMBL" id="OGN29309.1"/>
    </source>
</evidence>
<proteinExistence type="inferred from homology"/>
<keyword evidence="6 10" id="KW-0547">Nucleotide-binding</keyword>
<dbReference type="EMBL" id="MGKP01000008">
    <property type="protein sequence ID" value="OGN29309.1"/>
    <property type="molecule type" value="Genomic_DNA"/>
</dbReference>
<keyword evidence="7 10" id="KW-0067">ATP-binding</keyword>
<comment type="similarity">
    <text evidence="3 10 13">Belongs to the IPP transferase family.</text>
</comment>
<dbReference type="PANTHER" id="PTHR11088">
    <property type="entry name" value="TRNA DIMETHYLALLYLTRANSFERASE"/>
    <property type="match status" value="1"/>
</dbReference>
<keyword evidence="5 10" id="KW-0819">tRNA processing</keyword>
<keyword evidence="8 10" id="KW-0460">Magnesium</keyword>
<dbReference type="Proteomes" id="UP000179047">
    <property type="component" value="Unassembled WGS sequence"/>
</dbReference>
<dbReference type="InterPro" id="IPR018022">
    <property type="entry name" value="IPT"/>
</dbReference>
<feature type="site" description="Interaction with substrate tRNA" evidence="10">
    <location>
        <position position="113"/>
    </location>
</feature>
<evidence type="ECO:0000313" key="15">
    <source>
        <dbReference type="Proteomes" id="UP000179047"/>
    </source>
</evidence>
<dbReference type="InterPro" id="IPR039657">
    <property type="entry name" value="Dimethylallyltransferase"/>
</dbReference>
<comment type="caution">
    <text evidence="14">The sequence shown here is derived from an EMBL/GenBank/DDBJ whole genome shotgun (WGS) entry which is preliminary data.</text>
</comment>